<dbReference type="Proteomes" id="UP001214094">
    <property type="component" value="Plasmid unnamedB"/>
</dbReference>
<keyword evidence="1" id="KW-1133">Transmembrane helix</keyword>
<dbReference type="RefSeq" id="WP_034800505.1">
    <property type="nucleotide sequence ID" value="NZ_CP015882.1"/>
</dbReference>
<evidence type="ECO:0000256" key="1">
    <source>
        <dbReference type="SAM" id="Phobius"/>
    </source>
</evidence>
<accession>A0ABY8HRS1</accession>
<feature type="transmembrane region" description="Helical" evidence="1">
    <location>
        <begin position="84"/>
        <end position="102"/>
    </location>
</feature>
<keyword evidence="3" id="KW-0614">Plasmid</keyword>
<organism evidence="3 4">
    <name type="scientific">Ensifer adhaerens</name>
    <name type="common">Sinorhizobium morelense</name>
    <dbReference type="NCBI Taxonomy" id="106592"/>
    <lineage>
        <taxon>Bacteria</taxon>
        <taxon>Pseudomonadati</taxon>
        <taxon>Pseudomonadota</taxon>
        <taxon>Alphaproteobacteria</taxon>
        <taxon>Hyphomicrobiales</taxon>
        <taxon>Rhizobiaceae</taxon>
        <taxon>Sinorhizobium/Ensifer group</taxon>
        <taxon>Ensifer</taxon>
    </lineage>
</organism>
<keyword evidence="3" id="KW-0407">Ion channel</keyword>
<keyword evidence="3" id="KW-0813">Transport</keyword>
<feature type="transmembrane region" description="Helical" evidence="1">
    <location>
        <begin position="114"/>
        <end position="132"/>
    </location>
</feature>
<evidence type="ECO:0000313" key="4">
    <source>
        <dbReference type="Proteomes" id="UP001214094"/>
    </source>
</evidence>
<reference evidence="3 4" key="1">
    <citation type="submission" date="2023-03" db="EMBL/GenBank/DDBJ databases">
        <title>Comparative genome and transcriptome analysis combination mining strategies for increasing vitamin B12 production of Ensifer adhaerens strain.</title>
        <authorList>
            <person name="Yongheng L."/>
        </authorList>
    </citation>
    <scope>NUCLEOTIDE SEQUENCE [LARGE SCALE GENOMIC DNA]</scope>
    <source>
        <strain evidence="3 4">Casida A-T305</strain>
        <plasmid evidence="3 4">unnamedB</plasmid>
    </source>
</reference>
<name>A0ABY8HRS1_ENSAD</name>
<dbReference type="SUPFAM" id="SSF81324">
    <property type="entry name" value="Voltage-gated potassium channels"/>
    <property type="match status" value="1"/>
</dbReference>
<proteinExistence type="predicted"/>
<dbReference type="GeneID" id="29523536"/>
<dbReference type="GO" id="GO:0034220">
    <property type="term" value="P:monoatomic ion transmembrane transport"/>
    <property type="evidence" value="ECO:0007669"/>
    <property type="project" value="UniProtKB-KW"/>
</dbReference>
<evidence type="ECO:0000313" key="3">
    <source>
        <dbReference type="EMBL" id="WFP94801.1"/>
    </source>
</evidence>
<feature type="domain" description="Potassium channel" evidence="2">
    <location>
        <begin position="65"/>
        <end position="133"/>
    </location>
</feature>
<dbReference type="Gene3D" id="1.10.287.70">
    <property type="match status" value="1"/>
</dbReference>
<gene>
    <name evidence="3" type="ORF">P4B07_34025</name>
</gene>
<dbReference type="InterPro" id="IPR013099">
    <property type="entry name" value="K_chnl_dom"/>
</dbReference>
<protein>
    <submittedName>
        <fullName evidence="3">Potassium channel family protein</fullName>
    </submittedName>
</protein>
<keyword evidence="1" id="KW-0472">Membrane</keyword>
<keyword evidence="1" id="KW-0812">Transmembrane</keyword>
<evidence type="ECO:0000259" key="2">
    <source>
        <dbReference type="Pfam" id="PF07885"/>
    </source>
</evidence>
<geneLocation type="plasmid" evidence="3 4">
    <name>unnamedB</name>
</geneLocation>
<dbReference type="EMBL" id="CP121310">
    <property type="protein sequence ID" value="WFP94801.1"/>
    <property type="molecule type" value="Genomic_DNA"/>
</dbReference>
<sequence>MITIIALGLLAMSACLAFQVLASVFAARYFAQASRQPLGPKPLRGIFLQFSILMVVLMMGNIVQIAFWAFLYRLLGAFADFETAMYFSGVTFTSLGYGDVVLQGRMRLLGPLQAANGLMMFGITTALFISVIQQVTAKWNAAESVRTNVGG</sequence>
<dbReference type="Pfam" id="PF07885">
    <property type="entry name" value="Ion_trans_2"/>
    <property type="match status" value="1"/>
</dbReference>
<keyword evidence="3" id="KW-0406">Ion transport</keyword>
<keyword evidence="4" id="KW-1185">Reference proteome</keyword>
<feature type="transmembrane region" description="Helical" evidence="1">
    <location>
        <begin position="50"/>
        <end position="72"/>
    </location>
</feature>